<evidence type="ECO:0000256" key="6">
    <source>
        <dbReference type="ARBA" id="ARBA00023034"/>
    </source>
</evidence>
<dbReference type="GO" id="GO:0006896">
    <property type="term" value="P:Golgi to vacuole transport"/>
    <property type="evidence" value="ECO:0007669"/>
    <property type="project" value="TreeGrafter"/>
</dbReference>
<dbReference type="GO" id="GO:0005829">
    <property type="term" value="C:cytosol"/>
    <property type="evidence" value="ECO:0007669"/>
    <property type="project" value="GOC"/>
</dbReference>
<dbReference type="GO" id="GO:0000938">
    <property type="term" value="C:GARP complex"/>
    <property type="evidence" value="ECO:0007669"/>
    <property type="project" value="InterPro"/>
</dbReference>
<proteinExistence type="inferred from homology"/>
<accession>A0AAV8USZ3</accession>
<feature type="region of interest" description="Disordered" evidence="8">
    <location>
        <begin position="903"/>
        <end position="1019"/>
    </location>
</feature>
<evidence type="ECO:0000256" key="4">
    <source>
        <dbReference type="ARBA" id="ARBA00022448"/>
    </source>
</evidence>
<feature type="region of interest" description="Disordered" evidence="8">
    <location>
        <begin position="1"/>
        <end position="21"/>
    </location>
</feature>
<dbReference type="PANTHER" id="PTHR12965:SF0">
    <property type="entry name" value="VACUOLAR PROTEIN SORTING-ASSOCIATED PROTEIN 54"/>
    <property type="match status" value="1"/>
</dbReference>
<evidence type="ECO:0000313" key="12">
    <source>
        <dbReference type="Proteomes" id="UP001157974"/>
    </source>
</evidence>
<comment type="subcellular location">
    <subcellularLocation>
        <location evidence="1">Golgi apparatus</location>
        <location evidence="1">trans-Golgi network</location>
    </subcellularLocation>
</comment>
<evidence type="ECO:0000256" key="7">
    <source>
        <dbReference type="ARBA" id="ARBA00023054"/>
    </source>
</evidence>
<dbReference type="Pfam" id="PF10475">
    <property type="entry name" value="Vps54_N"/>
    <property type="match status" value="1"/>
</dbReference>
<dbReference type="Proteomes" id="UP001157974">
    <property type="component" value="Unassembled WGS sequence"/>
</dbReference>
<dbReference type="PANTHER" id="PTHR12965">
    <property type="entry name" value="VACUOLAR PROTEIN SORTING 54"/>
    <property type="match status" value="1"/>
</dbReference>
<evidence type="ECO:0000259" key="10">
    <source>
        <dbReference type="Pfam" id="PF10475"/>
    </source>
</evidence>
<dbReference type="EMBL" id="JAMWBK010000004">
    <property type="protein sequence ID" value="KAJ8905680.1"/>
    <property type="molecule type" value="Genomic_DNA"/>
</dbReference>
<keyword evidence="5" id="KW-0653">Protein transport</keyword>
<feature type="compositionally biased region" description="Acidic residues" evidence="8">
    <location>
        <begin position="913"/>
        <end position="922"/>
    </location>
</feature>
<feature type="compositionally biased region" description="Basic and acidic residues" evidence="8">
    <location>
        <begin position="992"/>
        <end position="1002"/>
    </location>
</feature>
<evidence type="ECO:0000259" key="9">
    <source>
        <dbReference type="Pfam" id="PF07928"/>
    </source>
</evidence>
<feature type="domain" description="Vacuolar protein sorting-associated protein 54 C-terminal" evidence="9">
    <location>
        <begin position="616"/>
        <end position="747"/>
    </location>
</feature>
<comment type="similarity">
    <text evidence="2">Belongs to the VPS54 family.</text>
</comment>
<keyword evidence="6" id="KW-0333">Golgi apparatus</keyword>
<dbReference type="InterPro" id="IPR039745">
    <property type="entry name" value="Vps54"/>
</dbReference>
<dbReference type="AlphaFoldDB" id="A0AAV8USZ3"/>
<keyword evidence="4" id="KW-0813">Transport</keyword>
<dbReference type="GO" id="GO:0042147">
    <property type="term" value="P:retrograde transport, endosome to Golgi"/>
    <property type="evidence" value="ECO:0007669"/>
    <property type="project" value="InterPro"/>
</dbReference>
<feature type="compositionally biased region" description="Basic and acidic residues" evidence="8">
    <location>
        <begin position="1010"/>
        <end position="1019"/>
    </location>
</feature>
<organism evidence="11 12">
    <name type="scientific">Rhodosorus marinus</name>
    <dbReference type="NCBI Taxonomy" id="101924"/>
    <lineage>
        <taxon>Eukaryota</taxon>
        <taxon>Rhodophyta</taxon>
        <taxon>Stylonematophyceae</taxon>
        <taxon>Stylonematales</taxon>
        <taxon>Stylonemataceae</taxon>
        <taxon>Rhodosorus</taxon>
    </lineage>
</organism>
<keyword evidence="7" id="KW-0175">Coiled coil</keyword>
<comment type="caution">
    <text evidence="11">The sequence shown here is derived from an EMBL/GenBank/DDBJ whole genome shotgun (WGS) entry which is preliminary data.</text>
</comment>
<evidence type="ECO:0000256" key="3">
    <source>
        <dbReference type="ARBA" id="ARBA00017665"/>
    </source>
</evidence>
<dbReference type="InterPro" id="IPR012501">
    <property type="entry name" value="Vps54_C"/>
</dbReference>
<evidence type="ECO:0000256" key="2">
    <source>
        <dbReference type="ARBA" id="ARBA00009150"/>
    </source>
</evidence>
<dbReference type="GO" id="GO:0019905">
    <property type="term" value="F:syntaxin binding"/>
    <property type="evidence" value="ECO:0007669"/>
    <property type="project" value="TreeGrafter"/>
</dbReference>
<evidence type="ECO:0000313" key="11">
    <source>
        <dbReference type="EMBL" id="KAJ8905680.1"/>
    </source>
</evidence>
<dbReference type="Pfam" id="PF07928">
    <property type="entry name" value="Vps54"/>
    <property type="match status" value="1"/>
</dbReference>
<feature type="compositionally biased region" description="Polar residues" evidence="8">
    <location>
        <begin position="964"/>
        <end position="973"/>
    </location>
</feature>
<feature type="compositionally biased region" description="Acidic residues" evidence="8">
    <location>
        <begin position="948"/>
        <end position="960"/>
    </location>
</feature>
<sequence>MEPNGSMSRSERPSFGGVFGGKELGRKIKQLEYDIEQVDGETVDSGRRWQNFQSITEVLQDPDSGNPPVSDISLAGGPKTPNFGPEISMQSFEPYLMLFTPRYEEYKSLEAYATVKGRDLKNPLPQSTPQPLQEDISSIPRSYFEEKYSLSMSQELFEAQDRDHKFSSPEAVRLTREKIDGYLSVVERQLYERVLERKKVLEDAMAKVDSLRELIEQGCQAASLLRSRVGSVVSSWEEGALQLSSLYKRRANMQKLLDALSRGSDGRASPQLVELLLRGSDYASAMDACNAAQLALVSEHLREAKAFQPARERIAEAAKRVDEGLLADFETVVKEIETFEGEDFEDTICPIVSSVVKLKRLPRLLNWVKENREAKFKQIVEDTSDPVEAMQLMKNAIKTASKVFETLPKEQVVVQYAETICGDAQARAAELVRSSLYGVRSLINDDAKGLEKAASILTAGLNFNSESESLLGVRRGRFSYLRAAASERVAAYTSTLYRVHFERLTKQLKAERWVEVKVPKEIQLMILDLRESATSSSASALSAAKRKDSKKPKREYDFVSLDDDDEYDVEEELGRGELARMGSNEKQRSDMEKLRMLAATALDDSETAEHLYVGSEKFKVVESAMEMVRSSVMFASVTRVLPFGEELGRRVVELVRTFHELTSKQVLGAQALNTAGLRGISARHLALASQSIAMAHALLPLLSKSIKDHLQPAVRPIFEQGVASLSADLLKHQHQMLDKIYMVMMERFEFQKAVLLRLPWQSEAKLREEPNPSGYMESLMKETNVLHRILLNILSRKQLFDVYTRLGSAFGSKLIDTYATLDTSNDWVRRRIASDVSYLRLKLLAMEAVISTSDVHTMESVEELYAQHCPDRAQASKQSTDSFLVSLVSAVAKKTEKGIRAEETIEHFTTDPVVEETEELSTTEENVGLKVQETPPDEPQPTPGSTSLDEDVPEETEDVPNETGPSWSQATNSEGKDSSGPMEALQGNPPRSESKPGERFLEDELNAGEPEPRNPEKST</sequence>
<evidence type="ECO:0000256" key="1">
    <source>
        <dbReference type="ARBA" id="ARBA00004601"/>
    </source>
</evidence>
<evidence type="ECO:0000256" key="5">
    <source>
        <dbReference type="ARBA" id="ARBA00022927"/>
    </source>
</evidence>
<dbReference type="InterPro" id="IPR019515">
    <property type="entry name" value="VPS54_N"/>
</dbReference>
<evidence type="ECO:0000256" key="8">
    <source>
        <dbReference type="SAM" id="MobiDB-lite"/>
    </source>
</evidence>
<gene>
    <name evidence="11" type="ORF">NDN08_002185</name>
</gene>
<protein>
    <recommendedName>
        <fullName evidence="3">Vacuolar protein sorting-associated protein 54</fullName>
    </recommendedName>
</protein>
<feature type="domain" description="Vacuolar protein sorting-associated protein 54 N-terminal" evidence="10">
    <location>
        <begin position="136"/>
        <end position="336"/>
    </location>
</feature>
<reference evidence="11 12" key="1">
    <citation type="journal article" date="2023" name="Nat. Commun.">
        <title>Origin of minicircular mitochondrial genomes in red algae.</title>
        <authorList>
            <person name="Lee Y."/>
            <person name="Cho C.H."/>
            <person name="Lee Y.M."/>
            <person name="Park S.I."/>
            <person name="Yang J.H."/>
            <person name="West J.A."/>
            <person name="Bhattacharya D."/>
            <person name="Yoon H.S."/>
        </authorList>
    </citation>
    <scope>NUCLEOTIDE SEQUENCE [LARGE SCALE GENOMIC DNA]</scope>
    <source>
        <strain evidence="11 12">CCMP1338</strain>
        <tissue evidence="11">Whole cell</tissue>
    </source>
</reference>
<name>A0AAV8USZ3_9RHOD</name>
<dbReference type="GO" id="GO:0015031">
    <property type="term" value="P:protein transport"/>
    <property type="evidence" value="ECO:0007669"/>
    <property type="project" value="UniProtKB-KW"/>
</dbReference>
<keyword evidence="12" id="KW-1185">Reference proteome</keyword>